<dbReference type="AlphaFoldDB" id="A0A8T2ND24"/>
<protein>
    <recommendedName>
        <fullName evidence="3">UPAR/Ly6 domain-containing protein</fullName>
    </recommendedName>
</protein>
<name>A0A8T2ND24_9TELE</name>
<dbReference type="SUPFAM" id="SSF57302">
    <property type="entry name" value="Snake toxin-like"/>
    <property type="match status" value="1"/>
</dbReference>
<comment type="caution">
    <text evidence="1">The sequence shown here is derived from an EMBL/GenBank/DDBJ whole genome shotgun (WGS) entry which is preliminary data.</text>
</comment>
<accession>A0A8T2ND24</accession>
<dbReference type="OrthoDB" id="8835233at2759"/>
<evidence type="ECO:0000313" key="1">
    <source>
        <dbReference type="EMBL" id="KAG9335658.1"/>
    </source>
</evidence>
<dbReference type="Proteomes" id="UP000824540">
    <property type="component" value="Unassembled WGS sequence"/>
</dbReference>
<proteinExistence type="predicted"/>
<gene>
    <name evidence="1" type="ORF">JZ751_004309</name>
</gene>
<organism evidence="1 2">
    <name type="scientific">Albula glossodonta</name>
    <name type="common">roundjaw bonefish</name>
    <dbReference type="NCBI Taxonomy" id="121402"/>
    <lineage>
        <taxon>Eukaryota</taxon>
        <taxon>Metazoa</taxon>
        <taxon>Chordata</taxon>
        <taxon>Craniata</taxon>
        <taxon>Vertebrata</taxon>
        <taxon>Euteleostomi</taxon>
        <taxon>Actinopterygii</taxon>
        <taxon>Neopterygii</taxon>
        <taxon>Teleostei</taxon>
        <taxon>Albuliformes</taxon>
        <taxon>Albulidae</taxon>
        <taxon>Albula</taxon>
    </lineage>
</organism>
<dbReference type="InterPro" id="IPR045860">
    <property type="entry name" value="Snake_toxin-like_sf"/>
</dbReference>
<reference evidence="1" key="1">
    <citation type="thesis" date="2021" institute="BYU ScholarsArchive" country="Provo, UT, USA">
        <title>Applications of and Algorithms for Genome Assembly and Genomic Analyses with an Emphasis on Marine Teleosts.</title>
        <authorList>
            <person name="Pickett B.D."/>
        </authorList>
    </citation>
    <scope>NUCLEOTIDE SEQUENCE</scope>
    <source>
        <strain evidence="1">HI-2016</strain>
    </source>
</reference>
<dbReference type="Gene3D" id="2.10.60.10">
    <property type="entry name" value="CD59"/>
    <property type="match status" value="1"/>
</dbReference>
<keyword evidence="2" id="KW-1185">Reference proteome</keyword>
<evidence type="ECO:0000313" key="2">
    <source>
        <dbReference type="Proteomes" id="UP000824540"/>
    </source>
</evidence>
<dbReference type="EMBL" id="JAFBMS010000113">
    <property type="protein sequence ID" value="KAG9335658.1"/>
    <property type="molecule type" value="Genomic_DNA"/>
</dbReference>
<sequence>MPHRDNCLLFPSSSSLSFVGEQGLPAFSPWFDQPVFPSLSSFSGFSRLGCLASSSCNTTMNGTILGAAYTVTLNCCNTDKCNNGAGSIQLSLTAAVGAALVATALNSWH</sequence>
<evidence type="ECO:0008006" key="3">
    <source>
        <dbReference type="Google" id="ProtNLM"/>
    </source>
</evidence>